<evidence type="ECO:0000313" key="2">
    <source>
        <dbReference type="EMBL" id="GLI40970.1"/>
    </source>
</evidence>
<accession>A0A9W6G4N5</accession>
<dbReference type="AlphaFoldDB" id="A0A9W6G4N5"/>
<organism evidence="2 3">
    <name type="scientific">Glycomyces algeriensis</name>
    <dbReference type="NCBI Taxonomy" id="256037"/>
    <lineage>
        <taxon>Bacteria</taxon>
        <taxon>Bacillati</taxon>
        <taxon>Actinomycetota</taxon>
        <taxon>Actinomycetes</taxon>
        <taxon>Glycomycetales</taxon>
        <taxon>Glycomycetaceae</taxon>
        <taxon>Glycomyces</taxon>
    </lineage>
</organism>
<dbReference type="Gene3D" id="1.10.260.40">
    <property type="entry name" value="lambda repressor-like DNA-binding domains"/>
    <property type="match status" value="1"/>
</dbReference>
<dbReference type="InterPro" id="IPR010982">
    <property type="entry name" value="Lambda_DNA-bd_dom_sf"/>
</dbReference>
<keyword evidence="3" id="KW-1185">Reference proteome</keyword>
<protein>
    <submittedName>
        <fullName evidence="2">Transcriptional regulator</fullName>
    </submittedName>
</protein>
<dbReference type="SMART" id="SM00530">
    <property type="entry name" value="HTH_XRE"/>
    <property type="match status" value="1"/>
</dbReference>
<dbReference type="InterPro" id="IPR001387">
    <property type="entry name" value="Cro/C1-type_HTH"/>
</dbReference>
<dbReference type="GO" id="GO:0003677">
    <property type="term" value="F:DNA binding"/>
    <property type="evidence" value="ECO:0007669"/>
    <property type="project" value="InterPro"/>
</dbReference>
<sequence>MDEARRSALADFLRSRRARLRPEDVGLAPGARRRTPGLRREEVAILSNVSATWYTWLEQGRDINPSPEILTALARALLLNGTDTDYLFLLAGLMPPRSSDADRGVPERLLRLMHAQHPAPAIVFDEALEIVAWNAVSDALYGHSDFGPDDRNAVWTFFAAERYRVETVDWESHARRLLGELREAFARDPKPRIGRSLERLRAAFPEAAAWLDEHEVAHRGAGVELQVRHPEAGELHMEQIVLHSAEAPGMQLVVKLPKAGTDTAARLERLARARALAPAAS</sequence>
<reference evidence="2" key="1">
    <citation type="submission" date="2022-12" db="EMBL/GenBank/DDBJ databases">
        <title>Reference genome sequencing for broad-spectrum identification of bacterial and archaeal isolates by mass spectrometry.</title>
        <authorList>
            <person name="Sekiguchi Y."/>
            <person name="Tourlousse D.M."/>
        </authorList>
    </citation>
    <scope>NUCLEOTIDE SEQUENCE</scope>
    <source>
        <strain evidence="2">LLR39Z86</strain>
    </source>
</reference>
<name>A0A9W6G4N5_9ACTN</name>
<dbReference type="Pfam" id="PF17765">
    <property type="entry name" value="MLTR_LBD"/>
    <property type="match status" value="1"/>
</dbReference>
<dbReference type="EMBL" id="BSDT01000001">
    <property type="protein sequence ID" value="GLI40970.1"/>
    <property type="molecule type" value="Genomic_DNA"/>
</dbReference>
<feature type="domain" description="HTH cro/C1-type" evidence="1">
    <location>
        <begin position="12"/>
        <end position="84"/>
    </location>
</feature>
<proteinExistence type="predicted"/>
<dbReference type="InterPro" id="IPR041413">
    <property type="entry name" value="MLTR_LBD"/>
</dbReference>
<dbReference type="RefSeq" id="WP_270118235.1">
    <property type="nucleotide sequence ID" value="NZ_BAAAOL010000016.1"/>
</dbReference>
<dbReference type="Pfam" id="PF13560">
    <property type="entry name" value="HTH_31"/>
    <property type="match status" value="1"/>
</dbReference>
<gene>
    <name evidence="2" type="ORF">GALLR39Z86_08200</name>
</gene>
<dbReference type="SUPFAM" id="SSF47413">
    <property type="entry name" value="lambda repressor-like DNA-binding domains"/>
    <property type="match status" value="1"/>
</dbReference>
<evidence type="ECO:0000313" key="3">
    <source>
        <dbReference type="Proteomes" id="UP001144313"/>
    </source>
</evidence>
<dbReference type="Gene3D" id="3.30.450.180">
    <property type="match status" value="1"/>
</dbReference>
<dbReference type="Proteomes" id="UP001144313">
    <property type="component" value="Unassembled WGS sequence"/>
</dbReference>
<comment type="caution">
    <text evidence="2">The sequence shown here is derived from an EMBL/GenBank/DDBJ whole genome shotgun (WGS) entry which is preliminary data.</text>
</comment>
<evidence type="ECO:0000259" key="1">
    <source>
        <dbReference type="SMART" id="SM00530"/>
    </source>
</evidence>
<dbReference type="PANTHER" id="PTHR35010">
    <property type="entry name" value="BLL4672 PROTEIN-RELATED"/>
    <property type="match status" value="1"/>
</dbReference>